<dbReference type="EMBL" id="KV878211">
    <property type="protein sequence ID" value="OJJ37311.1"/>
    <property type="molecule type" value="Genomic_DNA"/>
</dbReference>
<dbReference type="AlphaFoldDB" id="A0A1L9RQV4"/>
<name>A0A1L9RQV4_ASPWE</name>
<keyword evidence="3" id="KW-1185">Reference proteome</keyword>
<feature type="compositionally biased region" description="Basic and acidic residues" evidence="1">
    <location>
        <begin position="202"/>
        <end position="212"/>
    </location>
</feature>
<evidence type="ECO:0000313" key="3">
    <source>
        <dbReference type="Proteomes" id="UP000184383"/>
    </source>
</evidence>
<dbReference type="GeneID" id="63746528"/>
<proteinExistence type="predicted"/>
<feature type="region of interest" description="Disordered" evidence="1">
    <location>
        <begin position="1"/>
        <end position="271"/>
    </location>
</feature>
<gene>
    <name evidence="2" type="ORF">ASPWEDRAFT_170797</name>
</gene>
<evidence type="ECO:0000313" key="2">
    <source>
        <dbReference type="EMBL" id="OJJ37311.1"/>
    </source>
</evidence>
<dbReference type="VEuPathDB" id="FungiDB:ASPWEDRAFT_170797"/>
<feature type="compositionally biased region" description="Polar residues" evidence="1">
    <location>
        <begin position="19"/>
        <end position="30"/>
    </location>
</feature>
<dbReference type="RefSeq" id="XP_040690987.1">
    <property type="nucleotide sequence ID" value="XM_040830680.1"/>
</dbReference>
<reference evidence="3" key="1">
    <citation type="journal article" date="2017" name="Genome Biol.">
        <title>Comparative genomics reveals high biological diversity and specific adaptations in the industrially and medically important fungal genus Aspergillus.</title>
        <authorList>
            <person name="de Vries R.P."/>
            <person name="Riley R."/>
            <person name="Wiebenga A."/>
            <person name="Aguilar-Osorio G."/>
            <person name="Amillis S."/>
            <person name="Uchima C.A."/>
            <person name="Anderluh G."/>
            <person name="Asadollahi M."/>
            <person name="Askin M."/>
            <person name="Barry K."/>
            <person name="Battaglia E."/>
            <person name="Bayram O."/>
            <person name="Benocci T."/>
            <person name="Braus-Stromeyer S.A."/>
            <person name="Caldana C."/>
            <person name="Canovas D."/>
            <person name="Cerqueira G.C."/>
            <person name="Chen F."/>
            <person name="Chen W."/>
            <person name="Choi C."/>
            <person name="Clum A."/>
            <person name="Dos Santos R.A."/>
            <person name="Damasio A.R."/>
            <person name="Diallinas G."/>
            <person name="Emri T."/>
            <person name="Fekete E."/>
            <person name="Flipphi M."/>
            <person name="Freyberg S."/>
            <person name="Gallo A."/>
            <person name="Gournas C."/>
            <person name="Habgood R."/>
            <person name="Hainaut M."/>
            <person name="Harispe M.L."/>
            <person name="Henrissat B."/>
            <person name="Hilden K.S."/>
            <person name="Hope R."/>
            <person name="Hossain A."/>
            <person name="Karabika E."/>
            <person name="Karaffa L."/>
            <person name="Karanyi Z."/>
            <person name="Krasevec N."/>
            <person name="Kuo A."/>
            <person name="Kusch H."/>
            <person name="LaButti K."/>
            <person name="Lagendijk E.L."/>
            <person name="Lapidus A."/>
            <person name="Levasseur A."/>
            <person name="Lindquist E."/>
            <person name="Lipzen A."/>
            <person name="Logrieco A.F."/>
            <person name="MacCabe A."/>
            <person name="Maekelae M.R."/>
            <person name="Malavazi I."/>
            <person name="Melin P."/>
            <person name="Meyer V."/>
            <person name="Mielnichuk N."/>
            <person name="Miskei M."/>
            <person name="Molnar A.P."/>
            <person name="Mule G."/>
            <person name="Ngan C.Y."/>
            <person name="Orejas M."/>
            <person name="Orosz E."/>
            <person name="Ouedraogo J.P."/>
            <person name="Overkamp K.M."/>
            <person name="Park H.-S."/>
            <person name="Perrone G."/>
            <person name="Piumi F."/>
            <person name="Punt P.J."/>
            <person name="Ram A.F."/>
            <person name="Ramon A."/>
            <person name="Rauscher S."/>
            <person name="Record E."/>
            <person name="Riano-Pachon D.M."/>
            <person name="Robert V."/>
            <person name="Roehrig J."/>
            <person name="Ruller R."/>
            <person name="Salamov A."/>
            <person name="Salih N.S."/>
            <person name="Samson R.A."/>
            <person name="Sandor E."/>
            <person name="Sanguinetti M."/>
            <person name="Schuetze T."/>
            <person name="Sepcic K."/>
            <person name="Shelest E."/>
            <person name="Sherlock G."/>
            <person name="Sophianopoulou V."/>
            <person name="Squina F.M."/>
            <person name="Sun H."/>
            <person name="Susca A."/>
            <person name="Todd R.B."/>
            <person name="Tsang A."/>
            <person name="Unkles S.E."/>
            <person name="van de Wiele N."/>
            <person name="van Rossen-Uffink D."/>
            <person name="Oliveira J.V."/>
            <person name="Vesth T.C."/>
            <person name="Visser J."/>
            <person name="Yu J.-H."/>
            <person name="Zhou M."/>
            <person name="Andersen M.R."/>
            <person name="Archer D.B."/>
            <person name="Baker S.E."/>
            <person name="Benoit I."/>
            <person name="Brakhage A.A."/>
            <person name="Braus G.H."/>
            <person name="Fischer R."/>
            <person name="Frisvad J.C."/>
            <person name="Goldman G.H."/>
            <person name="Houbraken J."/>
            <person name="Oakley B."/>
            <person name="Pocsi I."/>
            <person name="Scazzocchio C."/>
            <person name="Seiboth B."/>
            <person name="vanKuyk P.A."/>
            <person name="Wortman J."/>
            <person name="Dyer P.S."/>
            <person name="Grigoriev I.V."/>
        </authorList>
    </citation>
    <scope>NUCLEOTIDE SEQUENCE [LARGE SCALE GENOMIC DNA]</scope>
    <source>
        <strain evidence="3">DTO 134E9</strain>
    </source>
</reference>
<protein>
    <submittedName>
        <fullName evidence="2">Uncharacterized protein</fullName>
    </submittedName>
</protein>
<dbReference type="STRING" id="1073089.A0A1L9RQV4"/>
<feature type="compositionally biased region" description="Basic and acidic residues" evidence="1">
    <location>
        <begin position="149"/>
        <end position="177"/>
    </location>
</feature>
<evidence type="ECO:0000256" key="1">
    <source>
        <dbReference type="SAM" id="MobiDB-lite"/>
    </source>
</evidence>
<accession>A0A1L9RQV4</accession>
<dbReference type="OrthoDB" id="5388207at2759"/>
<dbReference type="Proteomes" id="UP000184383">
    <property type="component" value="Unassembled WGS sequence"/>
</dbReference>
<feature type="compositionally biased region" description="Basic and acidic residues" evidence="1">
    <location>
        <begin position="219"/>
        <end position="242"/>
    </location>
</feature>
<feature type="compositionally biased region" description="Polar residues" evidence="1">
    <location>
        <begin position="104"/>
        <end position="139"/>
    </location>
</feature>
<sequence>METVHKVVDAASHAIWGEANTQDQHNQSLEQHGDEPLSGIQGKGSATDPYDAGNRDEQPGAPSTKENTAVVTGPPPDDLPSDIISAKKGTDSSMTELSPRDQENQVPSGNSGKEDFSSQSQNVEQRSQGQGQSENTSEGQRSKQSQQSEPKEESKEASSKQESSKEEPSKESSKSADDYEQNPDVKVSEEALRGPKTPAPREAFEFEKRMDAKGQPPKPDGDGGAAKEPKPSQQEHHHDGSATHHNKPITYMKDKLGRVVKAGNHLHHSNK</sequence>
<organism evidence="2 3">
    <name type="scientific">Aspergillus wentii DTO 134E9</name>
    <dbReference type="NCBI Taxonomy" id="1073089"/>
    <lineage>
        <taxon>Eukaryota</taxon>
        <taxon>Fungi</taxon>
        <taxon>Dikarya</taxon>
        <taxon>Ascomycota</taxon>
        <taxon>Pezizomycotina</taxon>
        <taxon>Eurotiomycetes</taxon>
        <taxon>Eurotiomycetidae</taxon>
        <taxon>Eurotiales</taxon>
        <taxon>Aspergillaceae</taxon>
        <taxon>Aspergillus</taxon>
        <taxon>Aspergillus subgen. Cremei</taxon>
    </lineage>
</organism>